<evidence type="ECO:0000313" key="3">
    <source>
        <dbReference type="Proteomes" id="UP000468990"/>
    </source>
</evidence>
<comment type="caution">
    <text evidence="2">The sequence shown here is derived from an EMBL/GenBank/DDBJ whole genome shotgun (WGS) entry which is preliminary data.</text>
</comment>
<dbReference type="PROSITE" id="PS50835">
    <property type="entry name" value="IG_LIKE"/>
    <property type="match status" value="1"/>
</dbReference>
<accession>A0ABW9Q8K0</accession>
<organism evidence="2 3">
    <name type="scientific">Flavobacterium resistens</name>
    <dbReference type="NCBI Taxonomy" id="443612"/>
    <lineage>
        <taxon>Bacteria</taxon>
        <taxon>Pseudomonadati</taxon>
        <taxon>Bacteroidota</taxon>
        <taxon>Flavobacteriia</taxon>
        <taxon>Flavobacteriales</taxon>
        <taxon>Flavobacteriaceae</taxon>
        <taxon>Flavobacterium</taxon>
    </lineage>
</organism>
<name>A0ABW9Q8K0_9FLAO</name>
<evidence type="ECO:0000259" key="1">
    <source>
        <dbReference type="PROSITE" id="PS50835"/>
    </source>
</evidence>
<sequence length="1023" mass="109496">MSQKLLLPSRFLFSKKIVFFFLFATFQMSGQSDITRIYTDWKTYWTSNKATLEGNRPDDANNLLAFTWKNKTYSTGVNNTILDTKGVSYIPQKFRALKIQSLGSSTQTYFLQGSMIDGSLTTTKLDPPIAGSTATGAELASRLTDGSFGLSLGTGIANIPVGKAEFKIGTNNLNLTGLDDGIPDLIVTQVADTGGNPDLFKFVDAAGNTVGTEISFLFQPVQVVGTYSLDLFKVDGTLSNFAPASTRDIRILGIETSSFGITDANAAQVDRFVVTFSGSSDCAFIAFNRNSLKIAELTLTKKATLSNCGKLGDKVNYEFEVTNTGEVTITDINVTDPDSGTVITGNPIASIAPGAKVTLTGVHTITATDVNLGKVINNVKVTGTDPSLNTVEDLSIPLTTILLTPPSIGTITNITCTNSGTVVLNDLPTTGTWTLERSPSGAPIYGTGSTTTISNLPAGTYTFRVTNSNGCKSPASSEVKITNQSSTTWNGSTWSSGNPDITKNIIFTGAYNVTADLDACSCTINSGVNLTIPSGKTLTIANGLTVATGGSLTFENSASLLQTNTSTNINSGSISYIRNSLPIRQADYVYWSTPVQGQTLSGVSSATASDKYLAYNGSQWVAVPNTSVMTVGKGYIIRGPENYSNTLRQAYSATFKGIPNNGTLSGETVAASKYYLVGNPYPSALDGNKFILDVNNRDILKGTLYFWTHNTPVVLGGAYQYNTDDYASYNVSGGVRTAALSGNASNNNEKPSGQIAAGQSFFVGTKAAGTITFNNTMRSGGSNNSQFFKPGISKSTAIDRHRLWLNMTNAGGAFKQLLVGYIEGATNDVDFGYDGATFDGNKYLDFYSINQSSKLVIQGRALPFSDTDTVPLGYKTTIAGDFTIAIDEADGELATQKIYLEDKSTNTIHDLTQSNYTFTTAIGTFTDRLVLRYTNKSLGTGDFENIENDVLVSVKNKTIKVLSSKENLKEISVYDISGRILYNKTKVNSTELQISNLHSNNQVLIVKVTLDNDFTISKKIIFQ</sequence>
<feature type="domain" description="Ig-like" evidence="1">
    <location>
        <begin position="397"/>
        <end position="482"/>
    </location>
</feature>
<dbReference type="Proteomes" id="UP000468990">
    <property type="component" value="Unassembled WGS sequence"/>
</dbReference>
<proteinExistence type="predicted"/>
<dbReference type="InterPro" id="IPR055354">
    <property type="entry name" value="DUF7507"/>
</dbReference>
<dbReference type="NCBIfam" id="NF033708">
    <property type="entry name" value="T9SS_Cterm_ChiA"/>
    <property type="match status" value="1"/>
</dbReference>
<reference evidence="2 3" key="1">
    <citation type="submission" date="2019-11" db="EMBL/GenBank/DDBJ databases">
        <title>Flavobacterium resistens genome.</title>
        <authorList>
            <person name="Wilson V.M."/>
            <person name="Newman J.D."/>
        </authorList>
    </citation>
    <scope>NUCLEOTIDE SEQUENCE [LARGE SCALE GENOMIC DNA]</scope>
    <source>
        <strain evidence="2 3">DSM 19382</strain>
    </source>
</reference>
<dbReference type="Pfam" id="PF24346">
    <property type="entry name" value="DUF7507"/>
    <property type="match status" value="1"/>
</dbReference>
<keyword evidence="3" id="KW-1185">Reference proteome</keyword>
<protein>
    <submittedName>
        <fullName evidence="2">T9SS sorting signal type C domain-containing protein</fullName>
    </submittedName>
</protein>
<dbReference type="InterPro" id="IPR007110">
    <property type="entry name" value="Ig-like_dom"/>
</dbReference>
<dbReference type="EMBL" id="WKKG01000007">
    <property type="protein sequence ID" value="MRX69164.1"/>
    <property type="molecule type" value="Genomic_DNA"/>
</dbReference>
<gene>
    <name evidence="2" type="ORF">GJU42_14430</name>
</gene>
<evidence type="ECO:0000313" key="2">
    <source>
        <dbReference type="EMBL" id="MRX69164.1"/>
    </source>
</evidence>